<dbReference type="AlphaFoldDB" id="A0AAN9PGC4"/>
<comment type="caution">
    <text evidence="1">The sequence shown here is derived from an EMBL/GenBank/DDBJ whole genome shotgun (WGS) entry which is preliminary data.</text>
</comment>
<keyword evidence="2" id="KW-1185">Reference proteome</keyword>
<evidence type="ECO:0000313" key="2">
    <source>
        <dbReference type="Proteomes" id="UP001367508"/>
    </source>
</evidence>
<dbReference type="EMBL" id="JAYMYQ010000067">
    <property type="protein sequence ID" value="KAK7296584.1"/>
    <property type="molecule type" value="Genomic_DNA"/>
</dbReference>
<name>A0AAN9PGC4_CANGL</name>
<evidence type="ECO:0000313" key="1">
    <source>
        <dbReference type="EMBL" id="KAK7296584.1"/>
    </source>
</evidence>
<reference evidence="1 2" key="1">
    <citation type="submission" date="2024-01" db="EMBL/GenBank/DDBJ databases">
        <title>The genomes of 5 underutilized Papilionoideae crops provide insights into root nodulation and disease resistanc.</title>
        <authorList>
            <person name="Jiang F."/>
        </authorList>
    </citation>
    <scope>NUCLEOTIDE SEQUENCE [LARGE SCALE GENOMIC DNA]</scope>
    <source>
        <strain evidence="1">LVBAO_FW01</strain>
        <tissue evidence="1">Leaves</tissue>
    </source>
</reference>
<organism evidence="1 2">
    <name type="scientific">Canavalia gladiata</name>
    <name type="common">Sword bean</name>
    <name type="synonym">Dolichos gladiatus</name>
    <dbReference type="NCBI Taxonomy" id="3824"/>
    <lineage>
        <taxon>Eukaryota</taxon>
        <taxon>Viridiplantae</taxon>
        <taxon>Streptophyta</taxon>
        <taxon>Embryophyta</taxon>
        <taxon>Tracheophyta</taxon>
        <taxon>Spermatophyta</taxon>
        <taxon>Magnoliopsida</taxon>
        <taxon>eudicotyledons</taxon>
        <taxon>Gunneridae</taxon>
        <taxon>Pentapetalae</taxon>
        <taxon>rosids</taxon>
        <taxon>fabids</taxon>
        <taxon>Fabales</taxon>
        <taxon>Fabaceae</taxon>
        <taxon>Papilionoideae</taxon>
        <taxon>50 kb inversion clade</taxon>
        <taxon>NPAAA clade</taxon>
        <taxon>indigoferoid/millettioid clade</taxon>
        <taxon>Phaseoleae</taxon>
        <taxon>Canavalia</taxon>
    </lineage>
</organism>
<accession>A0AAN9PGC4</accession>
<proteinExistence type="predicted"/>
<protein>
    <submittedName>
        <fullName evidence="1">Uncharacterized protein</fullName>
    </submittedName>
</protein>
<sequence length="181" mass="20207">MATGLTLSDVGELLIDQKVSQPRQFRKAILESLLSSFRGILLSQFLSFDELALWLQPEDGPKRQASRRGQSSGSRLKEIRGWGRIVYVTKKQWVRTREEENEMSRITNSVSEIDDSRGPVRRVEIIRTLGIGLGGTILVQVNASELASRSGTREKECDLQVLSELGSHSPTPFNVCSSYGK</sequence>
<gene>
    <name evidence="1" type="ORF">VNO77_50007</name>
</gene>
<dbReference type="Proteomes" id="UP001367508">
    <property type="component" value="Unassembled WGS sequence"/>
</dbReference>